<dbReference type="SUPFAM" id="SSF51182">
    <property type="entry name" value="RmlC-like cupins"/>
    <property type="match status" value="1"/>
</dbReference>
<dbReference type="Proteomes" id="UP000183413">
    <property type="component" value="Unassembled WGS sequence"/>
</dbReference>
<evidence type="ECO:0008006" key="4">
    <source>
        <dbReference type="Google" id="ProtNLM"/>
    </source>
</evidence>
<evidence type="ECO:0000313" key="3">
    <source>
        <dbReference type="Proteomes" id="UP000183413"/>
    </source>
</evidence>
<dbReference type="InterPro" id="IPR011051">
    <property type="entry name" value="RmlC_Cupin_sf"/>
</dbReference>
<reference evidence="2 3" key="1">
    <citation type="submission" date="2016-10" db="EMBL/GenBank/DDBJ databases">
        <authorList>
            <person name="de Groot N.N."/>
        </authorList>
    </citation>
    <scope>NUCLEOTIDE SEQUENCE [LARGE SCALE GENOMIC DNA]</scope>
    <source>
        <strain evidence="2 3">DSM 43067</strain>
    </source>
</reference>
<dbReference type="STRING" id="1993.SAMN04489713_11838"/>
<evidence type="ECO:0000256" key="1">
    <source>
        <dbReference type="SAM" id="MobiDB-lite"/>
    </source>
</evidence>
<gene>
    <name evidence="2" type="ORF">SAMN04489713_11838</name>
</gene>
<protein>
    <recommendedName>
        <fullName evidence="4">Cupin domain-containing protein</fullName>
    </recommendedName>
</protein>
<name>A0A1I5TNB5_9ACTN</name>
<proteinExistence type="predicted"/>
<dbReference type="Gene3D" id="2.60.120.10">
    <property type="entry name" value="Jelly Rolls"/>
    <property type="match status" value="1"/>
</dbReference>
<dbReference type="EMBL" id="FOVH01000018">
    <property type="protein sequence ID" value="SFP83826.1"/>
    <property type="molecule type" value="Genomic_DNA"/>
</dbReference>
<accession>A0A1I5TNB5</accession>
<dbReference type="AlphaFoldDB" id="A0A1I5TNB5"/>
<feature type="compositionally biased region" description="Low complexity" evidence="1">
    <location>
        <begin position="8"/>
        <end position="20"/>
    </location>
</feature>
<feature type="region of interest" description="Disordered" evidence="1">
    <location>
        <begin position="1"/>
        <end position="23"/>
    </location>
</feature>
<evidence type="ECO:0000313" key="2">
    <source>
        <dbReference type="EMBL" id="SFP83826.1"/>
    </source>
</evidence>
<sequence length="141" mass="15998">MSETTKKPAPGQTQGAQQGPKFDPADYAAELQNVRENRRIGTQIWFENDQVRIWDLSLEPGERVPFHCHDETYFWTVTDAGRVLQRYDDGTSRIVDVEVGHTNFLTYGAHECTVHDLENIGDTFFRCVTVVLKGADQARPA</sequence>
<dbReference type="InterPro" id="IPR014710">
    <property type="entry name" value="RmlC-like_jellyroll"/>
</dbReference>
<dbReference type="RefSeq" id="WP_021591111.1">
    <property type="nucleotide sequence ID" value="NZ_FOVH01000018.1"/>
</dbReference>
<keyword evidence="3" id="KW-1185">Reference proteome</keyword>
<organism evidence="2 3">
    <name type="scientific">Actinomadura madurae</name>
    <dbReference type="NCBI Taxonomy" id="1993"/>
    <lineage>
        <taxon>Bacteria</taxon>
        <taxon>Bacillati</taxon>
        <taxon>Actinomycetota</taxon>
        <taxon>Actinomycetes</taxon>
        <taxon>Streptosporangiales</taxon>
        <taxon>Thermomonosporaceae</taxon>
        <taxon>Actinomadura</taxon>
    </lineage>
</organism>
<dbReference type="InParanoid" id="A0A1I5TNB5"/>